<dbReference type="EMBL" id="ACVC01000464">
    <property type="protein sequence ID" value="EFO60977.1"/>
    <property type="molecule type" value="Genomic_DNA"/>
</dbReference>
<gene>
    <name evidence="1" type="ORF">GLP15_3287</name>
</gene>
<name>E1F990_GIAIA</name>
<sequence>MDCFSFETGPQEGDLLSSLGALTLASVDCQTISFRQGCRFCDYPRRVTVVTVEDECVVGIGNEPRVSFLQLLMDRFCPTQYSSILRGSPCGTPHGTESRCAACRSWRKASVWFLRMRGTLAWSRPRRISSRGMLLKAFVMSSETACVSSICISVYAMRTLPMCRQAEYIYSVSRKASLWSPGDSGLSCGAPLRSSTNCVCPVSSLGRTRQNSYKARYPLLSAAPRISLKACARASGTPCTWVRTR</sequence>
<evidence type="ECO:0000313" key="1">
    <source>
        <dbReference type="EMBL" id="EFO60977.1"/>
    </source>
</evidence>
<dbReference type="Proteomes" id="UP000008974">
    <property type="component" value="Unassembled WGS sequence"/>
</dbReference>
<proteinExistence type="predicted"/>
<accession>E1F990</accession>
<evidence type="ECO:0000313" key="2">
    <source>
        <dbReference type="Proteomes" id="UP000008974"/>
    </source>
</evidence>
<comment type="caution">
    <text evidence="1">The sequence shown here is derived from an EMBL/GenBank/DDBJ whole genome shotgun (WGS) entry which is preliminary data.</text>
</comment>
<protein>
    <submittedName>
        <fullName evidence="1">Uncharacterized protein</fullName>
    </submittedName>
</protein>
<dbReference type="AlphaFoldDB" id="E1F990"/>
<organism evidence="1 2">
    <name type="scientific">Giardia intestinalis (strain P15)</name>
    <name type="common">Giardia lamblia</name>
    <dbReference type="NCBI Taxonomy" id="658858"/>
    <lineage>
        <taxon>Eukaryota</taxon>
        <taxon>Metamonada</taxon>
        <taxon>Diplomonadida</taxon>
        <taxon>Hexamitidae</taxon>
        <taxon>Giardiinae</taxon>
        <taxon>Giardia</taxon>
    </lineage>
</organism>
<reference evidence="1 2" key="1">
    <citation type="journal article" date="2010" name="BMC Genomics">
        <title>Genome analysis and comparative genomics of a Giardia intestinalis assemblage E isolate.</title>
        <authorList>
            <person name="Jerlstrom-Hultqvist J."/>
            <person name="Franzen O."/>
            <person name="Ankarklev J."/>
            <person name="Xu F."/>
            <person name="Nohynkova E."/>
            <person name="Andersson J.O."/>
            <person name="Svard S.G."/>
            <person name="Andersson B."/>
        </authorList>
    </citation>
    <scope>NUCLEOTIDE SEQUENCE [LARGE SCALE GENOMIC DNA]</scope>
    <source>
        <strain evidence="1 2">P15</strain>
    </source>
</reference>
<dbReference type="VEuPathDB" id="GiardiaDB:GLP15_3287"/>